<proteinExistence type="predicted"/>
<dbReference type="InterPro" id="IPR007263">
    <property type="entry name" value="DCC1-like"/>
</dbReference>
<sequence>MRTRPVLVYDGDCRFCTTSVTLLERLLRPDCSITPWQFADLTSLGATQSQAEYEALWITPDGTVHGGAQAVARLLLRAGKGWAVLGALLTLPPFRWVAHGVYRIVANNRDRLPGGTAACALPAGRR</sequence>
<evidence type="ECO:0000313" key="1">
    <source>
        <dbReference type="EMBL" id="SDF69954.1"/>
    </source>
</evidence>
<evidence type="ECO:0000313" key="2">
    <source>
        <dbReference type="Proteomes" id="UP000198614"/>
    </source>
</evidence>
<dbReference type="OrthoDB" id="9813713at2"/>
<dbReference type="AlphaFoldDB" id="A0A1G7N7I3"/>
<organism evidence="1 2">
    <name type="scientific">Streptomyces griseoaurantiacus</name>
    <dbReference type="NCBI Taxonomy" id="68213"/>
    <lineage>
        <taxon>Bacteria</taxon>
        <taxon>Bacillati</taxon>
        <taxon>Actinomycetota</taxon>
        <taxon>Actinomycetes</taxon>
        <taxon>Kitasatosporales</taxon>
        <taxon>Streptomycetaceae</taxon>
        <taxon>Streptomyces</taxon>
        <taxon>Streptomyces aurantiacus group</taxon>
    </lineage>
</organism>
<accession>A0A1G7N7I3</accession>
<dbReference type="GO" id="GO:0015035">
    <property type="term" value="F:protein-disulfide reductase activity"/>
    <property type="evidence" value="ECO:0007669"/>
    <property type="project" value="InterPro"/>
</dbReference>
<gene>
    <name evidence="1" type="ORF">SAMN05216260_11057</name>
</gene>
<dbReference type="EMBL" id="FNAX01000010">
    <property type="protein sequence ID" value="SDF69954.1"/>
    <property type="molecule type" value="Genomic_DNA"/>
</dbReference>
<name>A0A1G7N7I3_9ACTN</name>
<reference evidence="1 2" key="1">
    <citation type="submission" date="2016-10" db="EMBL/GenBank/DDBJ databases">
        <authorList>
            <person name="de Groot N.N."/>
        </authorList>
    </citation>
    <scope>NUCLEOTIDE SEQUENCE [LARGE SCALE GENOMIC DNA]</scope>
    <source>
        <strain evidence="1 2">CGMCC 4.1859</strain>
    </source>
</reference>
<protein>
    <submittedName>
        <fullName evidence="1">Predicted thiol-disulfide oxidoreductase YuxK, DCC family</fullName>
    </submittedName>
</protein>
<dbReference type="Pfam" id="PF04134">
    <property type="entry name" value="DCC1-like"/>
    <property type="match status" value="1"/>
</dbReference>
<dbReference type="Proteomes" id="UP000198614">
    <property type="component" value="Unassembled WGS sequence"/>
</dbReference>